<dbReference type="GO" id="GO:0016757">
    <property type="term" value="F:glycosyltransferase activity"/>
    <property type="evidence" value="ECO:0007669"/>
    <property type="project" value="UniProtKB-KW"/>
</dbReference>
<reference evidence="2 3" key="1">
    <citation type="submission" date="2024-02" db="EMBL/GenBank/DDBJ databases">
        <title>A nitrogen-fixing paenibacillus bacterium.</title>
        <authorList>
            <person name="Zhang W.L."/>
            <person name="Chen S.F."/>
        </authorList>
    </citation>
    <scope>NUCLEOTIDE SEQUENCE [LARGE SCALE GENOMIC DNA]</scope>
    <source>
        <strain evidence="2 3">M1</strain>
    </source>
</reference>
<dbReference type="PANTHER" id="PTHR43630:SF2">
    <property type="entry name" value="GLYCOSYLTRANSFERASE"/>
    <property type="match status" value="1"/>
</dbReference>
<dbReference type="Pfam" id="PF00535">
    <property type="entry name" value="Glycos_transf_2"/>
    <property type="match status" value="1"/>
</dbReference>
<dbReference type="InterPro" id="IPR011990">
    <property type="entry name" value="TPR-like_helical_dom_sf"/>
</dbReference>
<dbReference type="InterPro" id="IPR029044">
    <property type="entry name" value="Nucleotide-diphossugar_trans"/>
</dbReference>
<sequence>MPTLSLVMIAKNESATLARCLDSVVPLVDEIILVDTGSTDNTKEIALSYQARVFDFEWNQNFAEARNYALERSTSDWNLVLDADEYISNDCGQAIRQFMDGGQAIGRVKRIDKYQDKNGVAYAQCFISRLFPRGLYYKGRIHEQVQSDLPRVKLSVEVQHDGYYQKVKSGRNIPILQLEIQDHPNDPYYHYQIAKEYKGIDDHNAAYLHLQEAYKRITRQEMYAPYVIVNLLYEILATGHLEEGLQLIEREKEFLWEFSDFHFASGVFYLDLIMSNTAKYINYLPQIEQSYLRCLEIGETDQYDSVIGTGSFAALHNLGVFYEVTGNKEKASTCYKEAAILNYEPSMTRLNLLMN</sequence>
<evidence type="ECO:0000313" key="3">
    <source>
        <dbReference type="Proteomes" id="UP001306950"/>
    </source>
</evidence>
<organism evidence="2 3">
    <name type="scientific">Paenibacillus haidiansis</name>
    <dbReference type="NCBI Taxonomy" id="1574488"/>
    <lineage>
        <taxon>Bacteria</taxon>
        <taxon>Bacillati</taxon>
        <taxon>Bacillota</taxon>
        <taxon>Bacilli</taxon>
        <taxon>Bacillales</taxon>
        <taxon>Paenibacillaceae</taxon>
        <taxon>Paenibacillus</taxon>
    </lineage>
</organism>
<name>A0ABU7VYV5_9BACL</name>
<dbReference type="SUPFAM" id="SSF81901">
    <property type="entry name" value="HCP-like"/>
    <property type="match status" value="1"/>
</dbReference>
<gene>
    <name evidence="2" type="ORF">V3851_19920</name>
</gene>
<dbReference type="InterPro" id="IPR001173">
    <property type="entry name" value="Glyco_trans_2-like"/>
</dbReference>
<feature type="domain" description="Glycosyltransferase 2-like" evidence="1">
    <location>
        <begin position="5"/>
        <end position="120"/>
    </location>
</feature>
<protein>
    <submittedName>
        <fullName evidence="2">Glycosyltransferase family 2 protein</fullName>
        <ecNumber evidence="2">2.4.-.-</ecNumber>
    </submittedName>
</protein>
<keyword evidence="3" id="KW-1185">Reference proteome</keyword>
<accession>A0ABU7VYV5</accession>
<dbReference type="Proteomes" id="UP001306950">
    <property type="component" value="Unassembled WGS sequence"/>
</dbReference>
<dbReference type="EC" id="2.4.-.-" evidence="2"/>
<dbReference type="SUPFAM" id="SSF53448">
    <property type="entry name" value="Nucleotide-diphospho-sugar transferases"/>
    <property type="match status" value="1"/>
</dbReference>
<dbReference type="Gene3D" id="3.90.550.10">
    <property type="entry name" value="Spore Coat Polysaccharide Biosynthesis Protein SpsA, Chain A"/>
    <property type="match status" value="1"/>
</dbReference>
<comment type="caution">
    <text evidence="2">The sequence shown here is derived from an EMBL/GenBank/DDBJ whole genome shotgun (WGS) entry which is preliminary data.</text>
</comment>
<dbReference type="CDD" id="cd02511">
    <property type="entry name" value="Beta4Glucosyltransferase"/>
    <property type="match status" value="1"/>
</dbReference>
<keyword evidence="2" id="KW-0328">Glycosyltransferase</keyword>
<proteinExistence type="predicted"/>
<dbReference type="RefSeq" id="WP_331848315.1">
    <property type="nucleotide sequence ID" value="NZ_JAZHPZ010000012.1"/>
</dbReference>
<keyword evidence="2" id="KW-0808">Transferase</keyword>
<dbReference type="PANTHER" id="PTHR43630">
    <property type="entry name" value="POLY-BETA-1,6-N-ACETYL-D-GLUCOSAMINE SYNTHASE"/>
    <property type="match status" value="1"/>
</dbReference>
<dbReference type="EMBL" id="JAZHPZ010000012">
    <property type="protein sequence ID" value="MEF2968102.1"/>
    <property type="molecule type" value="Genomic_DNA"/>
</dbReference>
<evidence type="ECO:0000313" key="2">
    <source>
        <dbReference type="EMBL" id="MEF2968102.1"/>
    </source>
</evidence>
<evidence type="ECO:0000259" key="1">
    <source>
        <dbReference type="Pfam" id="PF00535"/>
    </source>
</evidence>
<dbReference type="Gene3D" id="1.25.40.10">
    <property type="entry name" value="Tetratricopeptide repeat domain"/>
    <property type="match status" value="1"/>
</dbReference>